<comment type="caution">
    <text evidence="1">The sequence shown here is derived from an EMBL/GenBank/DDBJ whole genome shotgun (WGS) entry which is preliminary data.</text>
</comment>
<evidence type="ECO:0000313" key="4">
    <source>
        <dbReference type="Proteomes" id="UP001570846"/>
    </source>
</evidence>
<organism evidence="1 3">
    <name type="scientific">Rufibacter glacialis</name>
    <dbReference type="NCBI Taxonomy" id="1259555"/>
    <lineage>
        <taxon>Bacteria</taxon>
        <taxon>Pseudomonadati</taxon>
        <taxon>Bacteroidota</taxon>
        <taxon>Cytophagia</taxon>
        <taxon>Cytophagales</taxon>
        <taxon>Hymenobacteraceae</taxon>
        <taxon>Rufibacter</taxon>
    </lineage>
</organism>
<dbReference type="EMBL" id="JBGOGF010000002">
    <property type="protein sequence ID" value="MFA1770682.1"/>
    <property type="molecule type" value="Genomic_DNA"/>
</dbReference>
<dbReference type="Proteomes" id="UP000323866">
    <property type="component" value="Unassembled WGS sequence"/>
</dbReference>
<keyword evidence="4" id="KW-1185">Reference proteome</keyword>
<dbReference type="RefSeq" id="WP_149098690.1">
    <property type="nucleotide sequence ID" value="NZ_BMMG01000003.1"/>
</dbReference>
<reference evidence="1 3" key="1">
    <citation type="submission" date="2019-07" db="EMBL/GenBank/DDBJ databases">
        <authorList>
            <person name="Qu J.-H."/>
        </authorList>
    </citation>
    <scope>NUCLEOTIDE SEQUENCE [LARGE SCALE GENOMIC DNA]</scope>
    <source>
        <strain evidence="1 3">MDT1-10-3</strain>
    </source>
</reference>
<name>A0A5M8QHN5_9BACT</name>
<evidence type="ECO:0000313" key="3">
    <source>
        <dbReference type="Proteomes" id="UP000323866"/>
    </source>
</evidence>
<evidence type="ECO:0000313" key="1">
    <source>
        <dbReference type="EMBL" id="KAA6434748.1"/>
    </source>
</evidence>
<reference evidence="2 4" key="3">
    <citation type="submission" date="2024-08" db="EMBL/GenBank/DDBJ databases">
        <authorList>
            <person name="Wei W."/>
        </authorList>
    </citation>
    <scope>NUCLEOTIDE SEQUENCE [LARGE SCALE GENOMIC DNA]</scope>
    <source>
        <strain evidence="2 4">XU2</strain>
    </source>
</reference>
<gene>
    <name evidence="2" type="ORF">ACD591_05220</name>
    <name evidence="1" type="ORF">FOE74_11275</name>
</gene>
<dbReference type="Proteomes" id="UP001570846">
    <property type="component" value="Unassembled WGS sequence"/>
</dbReference>
<sequence length="700" mass="80984">MIKNRAVLNSDTVNRYGYRFSVGALEDALEQKALEGVPTCLGHDMHKPLGWTIPFGLYFEPGMCRLVGNQIIAETDEEQKFINKAHLTALKKRYQEQCLPHIDELKSLLAGHLTENATYLYAGCVCYNEKKIVERVFSKLFEKQDKDGLIYLSDLLQQFTYKGHGIFKDNDSEFAVIAHQFFRKSLSLHNNLNYFLIDELVKQVKNEKIKVRISLDRNLIGLAKTYNDTIELEYWRGPQFNNDVSKIKSGVTVYGSSEYQKLYYGISQTEFWWKHEEGKQTLEVEEVKEHPSLGIDNDNYGCRYVHSIFDEATNSFEHFDGAIRMCDTEKMLSRIENDIKSAGKQSEYTKLFRVDGELSIEDWKSLTCHYFQANPLIHEYFDEAKEEANAPHLIEEKAKSVFEELIPYSINEGDGIRLFVSYHEIQKREDDIHTERYISGYDIISIGETSLRVIETDILEVVKALKRIGEKLDLPKNVTLASFEDMYWNIPAINHGINENTEFNVSKTLQALEMIFAAKVSRNKDTVAAFTLSWERQDEKQVSVSVMGHSVDILKWLNENKIIPVDKNKFKNWLEKQSTFINKYPLKRDSPPLFEMVCGDGVQYIRRRGIAPEIKYQLKPDQNGGIIIGFAFTKEQYDLAKAYETRKIDVTPGYLLKKQICTKCGNDYKYCEHSTNLDNDVSVSIDDFQLLNLTWTDRKA</sequence>
<proteinExistence type="predicted"/>
<dbReference type="AlphaFoldDB" id="A0A5M8QHN5"/>
<reference evidence="1 3" key="2">
    <citation type="submission" date="2019-09" db="EMBL/GenBank/DDBJ databases">
        <title>A bacterium isolated from glacier soil.</title>
        <authorList>
            <person name="Liu Q."/>
        </authorList>
    </citation>
    <scope>NUCLEOTIDE SEQUENCE [LARGE SCALE GENOMIC DNA]</scope>
    <source>
        <strain evidence="1 3">MDT1-10-3</strain>
    </source>
</reference>
<protein>
    <submittedName>
        <fullName evidence="1">Uncharacterized protein</fullName>
    </submittedName>
</protein>
<evidence type="ECO:0000313" key="2">
    <source>
        <dbReference type="EMBL" id="MFA1770682.1"/>
    </source>
</evidence>
<dbReference type="OrthoDB" id="8434905at2"/>
<dbReference type="EMBL" id="VKKZ01000020">
    <property type="protein sequence ID" value="KAA6434748.1"/>
    <property type="molecule type" value="Genomic_DNA"/>
</dbReference>
<accession>A0A5M8QHN5</accession>